<dbReference type="RefSeq" id="WP_003324662.1">
    <property type="nucleotide sequence ID" value="NZ_ALPT02000008.1"/>
</dbReference>
<dbReference type="EMBL" id="JALP01000106">
    <property type="protein sequence ID" value="THG90890.1"/>
    <property type="molecule type" value="Genomic_DNA"/>
</dbReference>
<dbReference type="AlphaFoldDB" id="A0A4S4K134"/>
<dbReference type="Pfam" id="PF00126">
    <property type="entry name" value="HTH_1"/>
    <property type="match status" value="1"/>
</dbReference>
<dbReference type="GO" id="GO:0000976">
    <property type="term" value="F:transcription cis-regulatory region binding"/>
    <property type="evidence" value="ECO:0007669"/>
    <property type="project" value="TreeGrafter"/>
</dbReference>
<dbReference type="InterPro" id="IPR036390">
    <property type="entry name" value="WH_DNA-bd_sf"/>
</dbReference>
<dbReference type="Proteomes" id="UP000297014">
    <property type="component" value="Unassembled WGS sequence"/>
</dbReference>
<dbReference type="InterPro" id="IPR036388">
    <property type="entry name" value="WH-like_DNA-bd_sf"/>
</dbReference>
<gene>
    <name evidence="6" type="ORF">AJ85_08275</name>
</gene>
<dbReference type="Gene3D" id="3.40.190.290">
    <property type="match status" value="1"/>
</dbReference>
<dbReference type="PRINTS" id="PR00039">
    <property type="entry name" value="HTHLYSR"/>
</dbReference>
<dbReference type="SUPFAM" id="SSF53850">
    <property type="entry name" value="Periplasmic binding protein-like II"/>
    <property type="match status" value="1"/>
</dbReference>
<evidence type="ECO:0000256" key="4">
    <source>
        <dbReference type="ARBA" id="ARBA00023163"/>
    </source>
</evidence>
<reference evidence="6 7" key="1">
    <citation type="submission" date="2014-01" db="EMBL/GenBank/DDBJ databases">
        <title>Draft genome sequencing of Bacillus alcalophilus CGMCC 1.3604.</title>
        <authorList>
            <person name="Yang J."/>
            <person name="Diao L."/>
            <person name="Yang S."/>
        </authorList>
    </citation>
    <scope>NUCLEOTIDE SEQUENCE [LARGE SCALE GENOMIC DNA]</scope>
    <source>
        <strain evidence="6 7">CGMCC 1.3604</strain>
    </source>
</reference>
<organism evidence="6 7">
    <name type="scientific">Alkalihalobacillus alcalophilus ATCC 27647 = CGMCC 1.3604</name>
    <dbReference type="NCBI Taxonomy" id="1218173"/>
    <lineage>
        <taxon>Bacteria</taxon>
        <taxon>Bacillati</taxon>
        <taxon>Bacillota</taxon>
        <taxon>Bacilli</taxon>
        <taxon>Bacillales</taxon>
        <taxon>Bacillaceae</taxon>
        <taxon>Alkalihalobacillus</taxon>
    </lineage>
</organism>
<dbReference type="Pfam" id="PF03466">
    <property type="entry name" value="LysR_substrate"/>
    <property type="match status" value="1"/>
</dbReference>
<dbReference type="PROSITE" id="PS50931">
    <property type="entry name" value="HTH_LYSR"/>
    <property type="match status" value="1"/>
</dbReference>
<dbReference type="GO" id="GO:0003700">
    <property type="term" value="F:DNA-binding transcription factor activity"/>
    <property type="evidence" value="ECO:0007669"/>
    <property type="project" value="InterPro"/>
</dbReference>
<comment type="caution">
    <text evidence="6">The sequence shown here is derived from an EMBL/GenBank/DDBJ whole genome shotgun (WGS) entry which is preliminary data.</text>
</comment>
<evidence type="ECO:0000313" key="6">
    <source>
        <dbReference type="EMBL" id="THG90890.1"/>
    </source>
</evidence>
<dbReference type="PANTHER" id="PTHR30126">
    <property type="entry name" value="HTH-TYPE TRANSCRIPTIONAL REGULATOR"/>
    <property type="match status" value="1"/>
</dbReference>
<dbReference type="Gene3D" id="1.10.10.10">
    <property type="entry name" value="Winged helix-like DNA-binding domain superfamily/Winged helix DNA-binding domain"/>
    <property type="match status" value="1"/>
</dbReference>
<keyword evidence="3" id="KW-0238">DNA-binding</keyword>
<evidence type="ECO:0000256" key="3">
    <source>
        <dbReference type="ARBA" id="ARBA00023125"/>
    </source>
</evidence>
<dbReference type="CDD" id="cd05466">
    <property type="entry name" value="PBP2_LTTR_substrate"/>
    <property type="match status" value="1"/>
</dbReference>
<dbReference type="InterPro" id="IPR000847">
    <property type="entry name" value="LysR_HTH_N"/>
</dbReference>
<accession>A0A4S4K134</accession>
<evidence type="ECO:0000256" key="1">
    <source>
        <dbReference type="ARBA" id="ARBA00009437"/>
    </source>
</evidence>
<evidence type="ECO:0000256" key="2">
    <source>
        <dbReference type="ARBA" id="ARBA00023015"/>
    </source>
</evidence>
<proteinExistence type="inferred from homology"/>
<name>A0A4S4K134_ALKAL</name>
<dbReference type="SUPFAM" id="SSF46785">
    <property type="entry name" value="Winged helix' DNA-binding domain"/>
    <property type="match status" value="1"/>
</dbReference>
<evidence type="ECO:0000313" key="7">
    <source>
        <dbReference type="Proteomes" id="UP000297014"/>
    </source>
</evidence>
<keyword evidence="4" id="KW-0804">Transcription</keyword>
<protein>
    <submittedName>
        <fullName evidence="6">LysR family transcriptional regulator</fullName>
    </submittedName>
</protein>
<dbReference type="InterPro" id="IPR005119">
    <property type="entry name" value="LysR_subst-bd"/>
</dbReference>
<comment type="similarity">
    <text evidence="1">Belongs to the LysR transcriptional regulatory family.</text>
</comment>
<keyword evidence="2" id="KW-0805">Transcription regulation</keyword>
<evidence type="ECO:0000259" key="5">
    <source>
        <dbReference type="PROSITE" id="PS50931"/>
    </source>
</evidence>
<dbReference type="PANTHER" id="PTHR30126:SF78">
    <property type="entry name" value="HTH LYSR-TYPE DOMAIN-CONTAINING PROTEIN"/>
    <property type="match status" value="1"/>
</dbReference>
<sequence length="289" mass="34057">MKKQDWEMLVTLFHTENITLAAEKLFVSQPTLTSRLQKLEEYYGVPLIIRKQRGVMFTPEGEKLVLHAKKMLGELRKIEETIDNMKNQVSGTLRVGVSNFFATHKMPKLLRLFKQVYPNVEFQVVTGWSSDMYRLILNQDVHISFIKGDFAWKGKKDLLYEEEICVASPWEFNWEELPTLPRIDYHTDENMRNLTERWWYTLYQQPPNINIQVNQVETCKEMIINGLGYGILANLVVRPYPELITKPLVLPSGEKLTRHTWMYYHESTLQLNLVRSFVEFIKKIDVKAL</sequence>
<dbReference type="OrthoDB" id="107670at2"/>
<feature type="domain" description="HTH lysR-type" evidence="5">
    <location>
        <begin position="1"/>
        <end position="58"/>
    </location>
</feature>